<feature type="compositionally biased region" description="Low complexity" evidence="1">
    <location>
        <begin position="531"/>
        <end position="542"/>
    </location>
</feature>
<feature type="chain" id="PRO_5018121044" evidence="2">
    <location>
        <begin position="25"/>
        <end position="711"/>
    </location>
</feature>
<feature type="compositionally biased region" description="Pro residues" evidence="1">
    <location>
        <begin position="345"/>
        <end position="448"/>
    </location>
</feature>
<dbReference type="EMBL" id="RBVV01000040">
    <property type="protein sequence ID" value="RNJ57458.1"/>
    <property type="molecule type" value="Genomic_DNA"/>
</dbReference>
<evidence type="ECO:0000256" key="2">
    <source>
        <dbReference type="SAM" id="SignalP"/>
    </source>
</evidence>
<gene>
    <name evidence="3" type="ORF">D7B24_006071</name>
</gene>
<dbReference type="GeneID" id="39609760"/>
<dbReference type="STRING" id="1051616.A0A3M9YD15"/>
<accession>A0A3M9YD15</accession>
<dbReference type="RefSeq" id="XP_028495616.1">
    <property type="nucleotide sequence ID" value="XM_028640212.1"/>
</dbReference>
<feature type="compositionally biased region" description="Basic residues" evidence="1">
    <location>
        <begin position="695"/>
        <end position="705"/>
    </location>
</feature>
<feature type="region of interest" description="Disordered" evidence="1">
    <location>
        <begin position="496"/>
        <end position="622"/>
    </location>
</feature>
<keyword evidence="2" id="KW-0732">Signal</keyword>
<dbReference type="AlphaFoldDB" id="A0A3M9YD15"/>
<feature type="region of interest" description="Disordered" evidence="1">
    <location>
        <begin position="658"/>
        <end position="711"/>
    </location>
</feature>
<proteinExistence type="predicted"/>
<feature type="compositionally biased region" description="Pro residues" evidence="1">
    <location>
        <begin position="585"/>
        <end position="600"/>
    </location>
</feature>
<feature type="signal peptide" evidence="2">
    <location>
        <begin position="1"/>
        <end position="24"/>
    </location>
</feature>
<feature type="compositionally biased region" description="Pro residues" evidence="1">
    <location>
        <begin position="543"/>
        <end position="552"/>
    </location>
</feature>
<feature type="compositionally biased region" description="Low complexity" evidence="1">
    <location>
        <begin position="601"/>
        <end position="622"/>
    </location>
</feature>
<protein>
    <submittedName>
        <fullName evidence="3">Uncharacterized protein</fullName>
    </submittedName>
</protein>
<evidence type="ECO:0000256" key="1">
    <source>
        <dbReference type="SAM" id="MobiDB-lite"/>
    </source>
</evidence>
<feature type="compositionally biased region" description="Gly residues" evidence="1">
    <location>
        <begin position="500"/>
        <end position="530"/>
    </location>
</feature>
<organism evidence="3 4">
    <name type="scientific">Verticillium nonalfalfae</name>
    <dbReference type="NCBI Taxonomy" id="1051616"/>
    <lineage>
        <taxon>Eukaryota</taxon>
        <taxon>Fungi</taxon>
        <taxon>Dikarya</taxon>
        <taxon>Ascomycota</taxon>
        <taxon>Pezizomycotina</taxon>
        <taxon>Sordariomycetes</taxon>
        <taxon>Hypocreomycetidae</taxon>
        <taxon>Glomerellales</taxon>
        <taxon>Plectosphaerellaceae</taxon>
        <taxon>Verticillium</taxon>
    </lineage>
</organism>
<evidence type="ECO:0000313" key="3">
    <source>
        <dbReference type="EMBL" id="RNJ57458.1"/>
    </source>
</evidence>
<feature type="region of interest" description="Disordered" evidence="1">
    <location>
        <begin position="303"/>
        <end position="451"/>
    </location>
</feature>
<reference evidence="3 4" key="1">
    <citation type="submission" date="2018-10" db="EMBL/GenBank/DDBJ databases">
        <title>Genome sequence of Verticillium nonalfalfae VnAa140.</title>
        <authorList>
            <person name="Stajich J.E."/>
            <person name="Kasson M.T."/>
        </authorList>
    </citation>
    <scope>NUCLEOTIDE SEQUENCE [LARGE SCALE GENOMIC DNA]</scope>
    <source>
        <strain evidence="3 4">VnAa140</strain>
    </source>
</reference>
<comment type="caution">
    <text evidence="3">The sequence shown here is derived from an EMBL/GenBank/DDBJ whole genome shotgun (WGS) entry which is preliminary data.</text>
</comment>
<name>A0A3M9YD15_9PEZI</name>
<keyword evidence="4" id="KW-1185">Reference proteome</keyword>
<dbReference type="Proteomes" id="UP000267145">
    <property type="component" value="Unassembled WGS sequence"/>
</dbReference>
<sequence length="711" mass="74803">MLSIKRLPLALVVVWSRFSFTALAQDQNVQFNQVVNINGDMQLNRIIMPDQSRIETFSQTQRQVIVNQNPAPLPATHVVGSTGQPFMQLSPNAMTIQTNQATDLVGGSIIMPFDRNALQQNQITPDNTFVAKLSPDRQAWIILEGDKSVNEGESNVRMTRMTNIDGEYVVVGRRTTETGVSLTQFSQDPNQAVQIQGSGIQEVEFQDGFRMSIRASQPMSIQVNVVNGVSSGMIISGTQPVNNYRYLVSSNLAGVQSDLNRMAAVVQIPLNAERLMQTAQQMGAGPNDAVALSIEQRAVIQNPGGATGQLSPARPNKRQEATPSDPVATDTVASSAAPTQTPDAQQPPPAESQPPTPPAQDQQPPPAQGQQPPPQQDQQPPPQQGQQPPPQQGQQPPPQQGQQPPPPQQGQQPPPQQGQQPPPQQGQQPPASPPPPPPPAQGVAPPPAATLLLLEPTFTPIARQTLLDSEGGRIAVPVDSIDGEFVLVMQLAGQAQPGQIPGGQLPGGQLPGGQLPGGQLPGGQVPGGQVPGTQLPGGQAPTQPQPAQPSQPPAQGQGPIGGVMSMIPIGQEQQPSAAPAAVTPTPVPIPGFPAPAPAPAAPAAAPAAPATPQQPAKRQQPPQGAIIMSMNELNSMMLRQQGGSAWVGVMLDKYVSEMTGQPMPNRQPAEPRQGLPAAPPAPLPGTNTPLAQKTRMSRNLKRATRRVPLVV</sequence>
<evidence type="ECO:0000313" key="4">
    <source>
        <dbReference type="Proteomes" id="UP000267145"/>
    </source>
</evidence>